<evidence type="ECO:0000256" key="3">
    <source>
        <dbReference type="ARBA" id="ARBA00022989"/>
    </source>
</evidence>
<evidence type="ECO:0000256" key="6">
    <source>
        <dbReference type="SAM" id="Phobius"/>
    </source>
</evidence>
<evidence type="ECO:0000313" key="10">
    <source>
        <dbReference type="Proteomes" id="UP000014760"/>
    </source>
</evidence>
<keyword evidence="4 6" id="KW-0472">Membrane</keyword>
<feature type="transmembrane region" description="Helical" evidence="6">
    <location>
        <begin position="291"/>
        <end position="312"/>
    </location>
</feature>
<dbReference type="Proteomes" id="UP000014760">
    <property type="component" value="Unassembled WGS sequence"/>
</dbReference>
<sequence length="423" mass="48000">MEESPSPLRSRGRIDSLPPITSETAHTTEFIPDSTPKPKLQKVKTITRKDKVDVQIKIKFLKIGDICTAEEMFKATVFMQAKWLEPSLDHPSKKFHSFELLNPEDYWTPSLSVDNLLDEGKSKLWHLVSYNRHGKASIIQRATVRGSFHESMELVQFPFDSQELTITVTTNLDAEKICLHIDDSESMLNPSNFSDCSEWFLHEELKYQVYNPTQSQIAQVQAVQKRKMRGRSQVKPCDQKNSYVNDVMTSENVYGASEATGDEHEMKDDEVNLPRSTACVMAKATRKPMFYVLNITLFMMILGALIFSTFAIECSLIGNRLQTTSTIMLSNIAFKLAVGNAMPRVSYFTYMDFYILITLVQMGLVLGWHAVVKQLCGDDDNDSTALWADKIALMVLGAFYVLFNTVFLTKNLTRVYRISSTSA</sequence>
<reference evidence="9" key="3">
    <citation type="submission" date="2015-06" db="UniProtKB">
        <authorList>
            <consortium name="EnsemblMetazoa"/>
        </authorList>
    </citation>
    <scope>IDENTIFICATION</scope>
</reference>
<dbReference type="InterPro" id="IPR036719">
    <property type="entry name" value="Neuro-gated_channel_TM_sf"/>
</dbReference>
<dbReference type="EnsemblMetazoa" id="CapteT224095">
    <property type="protein sequence ID" value="CapteP224095"/>
    <property type="gene ID" value="CapteG224095"/>
</dbReference>
<keyword evidence="10" id="KW-1185">Reference proteome</keyword>
<dbReference type="SUPFAM" id="SSF90112">
    <property type="entry name" value="Neurotransmitter-gated ion-channel transmembrane pore"/>
    <property type="match status" value="1"/>
</dbReference>
<comment type="subcellular location">
    <subcellularLocation>
        <location evidence="1">Membrane</location>
        <topology evidence="1">Multi-pass membrane protein</topology>
    </subcellularLocation>
</comment>
<evidence type="ECO:0000259" key="7">
    <source>
        <dbReference type="Pfam" id="PF02931"/>
    </source>
</evidence>
<reference evidence="8 10" key="2">
    <citation type="journal article" date="2013" name="Nature">
        <title>Insights into bilaterian evolution from three spiralian genomes.</title>
        <authorList>
            <person name="Simakov O."/>
            <person name="Marletaz F."/>
            <person name="Cho S.J."/>
            <person name="Edsinger-Gonzales E."/>
            <person name="Havlak P."/>
            <person name="Hellsten U."/>
            <person name="Kuo D.H."/>
            <person name="Larsson T."/>
            <person name="Lv J."/>
            <person name="Arendt D."/>
            <person name="Savage R."/>
            <person name="Osoegawa K."/>
            <person name="de Jong P."/>
            <person name="Grimwood J."/>
            <person name="Chapman J.A."/>
            <person name="Shapiro H."/>
            <person name="Aerts A."/>
            <person name="Otillar R.P."/>
            <person name="Terry A.Y."/>
            <person name="Boore J.L."/>
            <person name="Grigoriev I.V."/>
            <person name="Lindberg D.R."/>
            <person name="Seaver E.C."/>
            <person name="Weisblat D.A."/>
            <person name="Putnam N.H."/>
            <person name="Rokhsar D.S."/>
        </authorList>
    </citation>
    <scope>NUCLEOTIDE SEQUENCE</scope>
    <source>
        <strain evidence="8 10">I ESC-2004</strain>
    </source>
</reference>
<dbReference type="InterPro" id="IPR006201">
    <property type="entry name" value="Neur_channel"/>
</dbReference>
<evidence type="ECO:0000256" key="5">
    <source>
        <dbReference type="SAM" id="MobiDB-lite"/>
    </source>
</evidence>
<dbReference type="OrthoDB" id="203862at2759"/>
<dbReference type="PANTHER" id="PTHR18945">
    <property type="entry name" value="NEUROTRANSMITTER GATED ION CHANNEL"/>
    <property type="match status" value="1"/>
</dbReference>
<dbReference type="AlphaFoldDB" id="R7UCN3"/>
<dbReference type="GO" id="GO:0005230">
    <property type="term" value="F:extracellular ligand-gated monoatomic ion channel activity"/>
    <property type="evidence" value="ECO:0007669"/>
    <property type="project" value="InterPro"/>
</dbReference>
<dbReference type="InterPro" id="IPR036734">
    <property type="entry name" value="Neur_chan_lig-bd_sf"/>
</dbReference>
<dbReference type="InterPro" id="IPR038050">
    <property type="entry name" value="Neuro_actylchol_rec"/>
</dbReference>
<organism evidence="8">
    <name type="scientific">Capitella teleta</name>
    <name type="common">Polychaete worm</name>
    <dbReference type="NCBI Taxonomy" id="283909"/>
    <lineage>
        <taxon>Eukaryota</taxon>
        <taxon>Metazoa</taxon>
        <taxon>Spiralia</taxon>
        <taxon>Lophotrochozoa</taxon>
        <taxon>Annelida</taxon>
        <taxon>Polychaeta</taxon>
        <taxon>Sedentaria</taxon>
        <taxon>Scolecida</taxon>
        <taxon>Capitellidae</taxon>
        <taxon>Capitella</taxon>
    </lineage>
</organism>
<dbReference type="SUPFAM" id="SSF63712">
    <property type="entry name" value="Nicotinic receptor ligand binding domain-like"/>
    <property type="match status" value="1"/>
</dbReference>
<evidence type="ECO:0000256" key="1">
    <source>
        <dbReference type="ARBA" id="ARBA00004141"/>
    </source>
</evidence>
<dbReference type="EMBL" id="AMQN01009215">
    <property type="status" value="NOT_ANNOTATED_CDS"/>
    <property type="molecule type" value="Genomic_DNA"/>
</dbReference>
<evidence type="ECO:0000256" key="2">
    <source>
        <dbReference type="ARBA" id="ARBA00022692"/>
    </source>
</evidence>
<keyword evidence="2 6" id="KW-0812">Transmembrane</keyword>
<dbReference type="Gene3D" id="2.70.170.10">
    <property type="entry name" value="Neurotransmitter-gated ion-channel ligand-binding domain"/>
    <property type="match status" value="1"/>
</dbReference>
<feature type="region of interest" description="Disordered" evidence="5">
    <location>
        <begin position="1"/>
        <end position="37"/>
    </location>
</feature>
<keyword evidence="3 6" id="KW-1133">Transmembrane helix</keyword>
<dbReference type="GO" id="GO:0004888">
    <property type="term" value="F:transmembrane signaling receptor activity"/>
    <property type="evidence" value="ECO:0007669"/>
    <property type="project" value="InterPro"/>
</dbReference>
<evidence type="ECO:0000313" key="8">
    <source>
        <dbReference type="EMBL" id="ELU01543.1"/>
    </source>
</evidence>
<dbReference type="GO" id="GO:0016020">
    <property type="term" value="C:membrane"/>
    <property type="evidence" value="ECO:0007669"/>
    <property type="project" value="UniProtKB-SubCell"/>
</dbReference>
<feature type="domain" description="Neurotransmitter-gated ion-channel ligand-binding" evidence="7">
    <location>
        <begin position="48"/>
        <end position="214"/>
    </location>
</feature>
<dbReference type="HOGENOM" id="CLU_037554_0_0_1"/>
<dbReference type="OMA" id="DESEWHL"/>
<reference evidence="10" key="1">
    <citation type="submission" date="2012-12" db="EMBL/GenBank/DDBJ databases">
        <authorList>
            <person name="Hellsten U."/>
            <person name="Grimwood J."/>
            <person name="Chapman J.A."/>
            <person name="Shapiro H."/>
            <person name="Aerts A."/>
            <person name="Otillar R.P."/>
            <person name="Terry A.Y."/>
            <person name="Boore J.L."/>
            <person name="Simakov O."/>
            <person name="Marletaz F."/>
            <person name="Cho S.-J."/>
            <person name="Edsinger-Gonzales E."/>
            <person name="Havlak P."/>
            <person name="Kuo D.-H."/>
            <person name="Larsson T."/>
            <person name="Lv J."/>
            <person name="Arendt D."/>
            <person name="Savage R."/>
            <person name="Osoegawa K."/>
            <person name="de Jong P."/>
            <person name="Lindberg D.R."/>
            <person name="Seaver E.C."/>
            <person name="Weisblat D.A."/>
            <person name="Putnam N.H."/>
            <person name="Grigoriev I.V."/>
            <person name="Rokhsar D.S."/>
        </authorList>
    </citation>
    <scope>NUCLEOTIDE SEQUENCE</scope>
    <source>
        <strain evidence="10">I ESC-2004</strain>
    </source>
</reference>
<feature type="transmembrane region" description="Helical" evidence="6">
    <location>
        <begin position="353"/>
        <end position="371"/>
    </location>
</feature>
<name>R7UCN3_CAPTE</name>
<dbReference type="Pfam" id="PF02931">
    <property type="entry name" value="Neur_chan_LBD"/>
    <property type="match status" value="1"/>
</dbReference>
<evidence type="ECO:0000256" key="4">
    <source>
        <dbReference type="ARBA" id="ARBA00023136"/>
    </source>
</evidence>
<evidence type="ECO:0000313" key="9">
    <source>
        <dbReference type="EnsemblMetazoa" id="CapteP224095"/>
    </source>
</evidence>
<proteinExistence type="predicted"/>
<gene>
    <name evidence="8" type="ORF">CAPTEDRAFT_224095</name>
</gene>
<accession>R7UCN3</accession>
<dbReference type="InterPro" id="IPR006202">
    <property type="entry name" value="Neur_chan_lig-bd"/>
</dbReference>
<dbReference type="Gene3D" id="1.20.58.390">
    <property type="entry name" value="Neurotransmitter-gated ion-channel transmembrane domain"/>
    <property type="match status" value="1"/>
</dbReference>
<feature type="transmembrane region" description="Helical" evidence="6">
    <location>
        <begin position="391"/>
        <end position="409"/>
    </location>
</feature>
<protein>
    <recommendedName>
        <fullName evidence="7">Neurotransmitter-gated ion-channel ligand-binding domain-containing protein</fullName>
    </recommendedName>
</protein>
<dbReference type="EMBL" id="KB304960">
    <property type="protein sequence ID" value="ELU01543.1"/>
    <property type="molecule type" value="Genomic_DNA"/>
</dbReference>